<name>A0ABV5XUP9_ARTRM</name>
<dbReference type="Pfam" id="PF07005">
    <property type="entry name" value="SBD_N"/>
    <property type="match status" value="1"/>
</dbReference>
<dbReference type="InterPro" id="IPR037051">
    <property type="entry name" value="4-carb_acid_sugar_kinase_N_sf"/>
</dbReference>
<protein>
    <submittedName>
        <fullName evidence="3">Four-carbon acid sugar kinase family protein</fullName>
    </submittedName>
</protein>
<evidence type="ECO:0000313" key="4">
    <source>
        <dbReference type="Proteomes" id="UP001589702"/>
    </source>
</evidence>
<dbReference type="SUPFAM" id="SSF142764">
    <property type="entry name" value="YgbK-like"/>
    <property type="match status" value="1"/>
</dbReference>
<evidence type="ECO:0000256" key="1">
    <source>
        <dbReference type="SAM" id="MobiDB-lite"/>
    </source>
</evidence>
<dbReference type="InterPro" id="IPR010737">
    <property type="entry name" value="4-carb_acid_sugar_kinase_N"/>
</dbReference>
<evidence type="ECO:0000259" key="2">
    <source>
        <dbReference type="Pfam" id="PF07005"/>
    </source>
</evidence>
<dbReference type="Gene3D" id="3.40.50.10840">
    <property type="entry name" value="Putative sugar-binding, N-terminal domain"/>
    <property type="match status" value="1"/>
</dbReference>
<comment type="caution">
    <text evidence="3">The sequence shown here is derived from an EMBL/GenBank/DDBJ whole genome shotgun (WGS) entry which is preliminary data.</text>
</comment>
<evidence type="ECO:0000313" key="3">
    <source>
        <dbReference type="EMBL" id="MFB9818121.1"/>
    </source>
</evidence>
<keyword evidence="3" id="KW-0418">Kinase</keyword>
<feature type="domain" description="Four-carbon acid sugar kinase N-terminal" evidence="2">
    <location>
        <begin position="50"/>
        <end position="262"/>
    </location>
</feature>
<dbReference type="GO" id="GO:0016301">
    <property type="term" value="F:kinase activity"/>
    <property type="evidence" value="ECO:0007669"/>
    <property type="project" value="UniProtKB-KW"/>
</dbReference>
<reference evidence="3 4" key="1">
    <citation type="submission" date="2024-09" db="EMBL/GenBank/DDBJ databases">
        <authorList>
            <person name="Sun Q."/>
            <person name="Mori K."/>
        </authorList>
    </citation>
    <scope>NUCLEOTIDE SEQUENCE [LARGE SCALE GENOMIC DNA]</scope>
    <source>
        <strain evidence="3 4">JCM 1334</strain>
    </source>
</reference>
<keyword evidence="4" id="KW-1185">Reference proteome</keyword>
<dbReference type="Proteomes" id="UP001589702">
    <property type="component" value="Unassembled WGS sequence"/>
</dbReference>
<dbReference type="RefSeq" id="WP_234754140.1">
    <property type="nucleotide sequence ID" value="NZ_BAAAWN010000001.1"/>
</dbReference>
<keyword evidence="3" id="KW-0808">Transferase</keyword>
<sequence>MNTSEPQTQSYCRESTRILPNLSKEGGIVDCSQTDLQEPAVRFGSCDLWTIVADDLSGATDAAAPFSRFAKTRIIRDTVVHRSTMDVVSLNTESRQLRPSAAALVVETLVGSLIKQGRQKIFKKVDSRLRGNVGDEVAGALRALGRKGLPAFAVVAPALPAAARITVDGAVLIDGLSAKGETNSIDVVEALRQGGLRAAVIKRSEYADAQTLTDRIRGVFLAECDAAVVDCTTDDDLVTVATAHRLLEFQSLLVGSAGLAAGVVNSLPDAVRGIAPSRCSAGSAHPYQSGSHRWPANNHQHLQQIEQPGSLTRGDR</sequence>
<proteinExistence type="predicted"/>
<organism evidence="3 4">
    <name type="scientific">Arthrobacter ramosus</name>
    <dbReference type="NCBI Taxonomy" id="1672"/>
    <lineage>
        <taxon>Bacteria</taxon>
        <taxon>Bacillati</taxon>
        <taxon>Actinomycetota</taxon>
        <taxon>Actinomycetes</taxon>
        <taxon>Micrococcales</taxon>
        <taxon>Micrococcaceae</taxon>
        <taxon>Arthrobacter</taxon>
    </lineage>
</organism>
<accession>A0ABV5XUP9</accession>
<dbReference type="EMBL" id="JBHMBC010000002">
    <property type="protein sequence ID" value="MFB9818121.1"/>
    <property type="molecule type" value="Genomic_DNA"/>
</dbReference>
<gene>
    <name evidence="3" type="ORF">ACFFP1_01245</name>
</gene>
<feature type="region of interest" description="Disordered" evidence="1">
    <location>
        <begin position="282"/>
        <end position="316"/>
    </location>
</feature>
<feature type="compositionally biased region" description="Polar residues" evidence="1">
    <location>
        <begin position="286"/>
        <end position="310"/>
    </location>
</feature>